<keyword evidence="3" id="KW-1185">Reference proteome</keyword>
<evidence type="ECO:0008006" key="4">
    <source>
        <dbReference type="Google" id="ProtNLM"/>
    </source>
</evidence>
<protein>
    <recommendedName>
        <fullName evidence="4">Protein S-acyltransferase</fullName>
    </recommendedName>
</protein>
<keyword evidence="1" id="KW-0812">Transmembrane</keyword>
<dbReference type="InParanoid" id="A0A409XQ20"/>
<name>A0A409XQ20_PSICY</name>
<dbReference type="OrthoDB" id="9909019at2759"/>
<evidence type="ECO:0000313" key="3">
    <source>
        <dbReference type="Proteomes" id="UP000283269"/>
    </source>
</evidence>
<dbReference type="Proteomes" id="UP000283269">
    <property type="component" value="Unassembled WGS sequence"/>
</dbReference>
<dbReference type="STRING" id="93625.A0A409XQ20"/>
<gene>
    <name evidence="2" type="ORF">CVT25_004326</name>
</gene>
<comment type="caution">
    <text evidence="2">The sequence shown here is derived from an EMBL/GenBank/DDBJ whole genome shotgun (WGS) entry which is preliminary data.</text>
</comment>
<organism evidence="2 3">
    <name type="scientific">Psilocybe cyanescens</name>
    <dbReference type="NCBI Taxonomy" id="93625"/>
    <lineage>
        <taxon>Eukaryota</taxon>
        <taxon>Fungi</taxon>
        <taxon>Dikarya</taxon>
        <taxon>Basidiomycota</taxon>
        <taxon>Agaricomycotina</taxon>
        <taxon>Agaricomycetes</taxon>
        <taxon>Agaricomycetidae</taxon>
        <taxon>Agaricales</taxon>
        <taxon>Agaricineae</taxon>
        <taxon>Strophariaceae</taxon>
        <taxon>Psilocybe</taxon>
    </lineage>
</organism>
<reference evidence="2 3" key="1">
    <citation type="journal article" date="2018" name="Evol. Lett.">
        <title>Horizontal gene cluster transfer increased hallucinogenic mushroom diversity.</title>
        <authorList>
            <person name="Reynolds H.T."/>
            <person name="Vijayakumar V."/>
            <person name="Gluck-Thaler E."/>
            <person name="Korotkin H.B."/>
            <person name="Matheny P.B."/>
            <person name="Slot J.C."/>
        </authorList>
    </citation>
    <scope>NUCLEOTIDE SEQUENCE [LARGE SCALE GENOMIC DNA]</scope>
    <source>
        <strain evidence="2 3">2631</strain>
    </source>
</reference>
<dbReference type="EMBL" id="NHYD01000963">
    <property type="protein sequence ID" value="PPQ92838.1"/>
    <property type="molecule type" value="Genomic_DNA"/>
</dbReference>
<evidence type="ECO:0000313" key="2">
    <source>
        <dbReference type="EMBL" id="PPQ92838.1"/>
    </source>
</evidence>
<keyword evidence="1" id="KW-0472">Membrane</keyword>
<proteinExistence type="predicted"/>
<keyword evidence="1" id="KW-1133">Transmembrane helix</keyword>
<sequence length="309" mass="35032">MAPRRSPGPLLTFSSVELQSVESSIVFNPQTIDNEKDNKRWYHYLPLCGTVFLLLAPQPSWLYVLVDFHLQTLHQPVIFFIHLSMSYTLTFLAFSSLIVCLARDPGPANAPPSRVENANGEEDEMDLTEALMPDRDFSAPDRWLAFKALWYAFNHPFVVHEFTPVHELGLAFAGAVFTLVVGSFAAYHVYLIFTNQTTVENIAPFMLLRYLPPLPRSGHSLSDPPLEPELSSIQRRIVRAAHGQILIYDLGWRKNLEQVFGWNGKYGWLFRFWCGGASPGDGKHFPRNPRSDEMLAKLANELVKADLNT</sequence>
<accession>A0A409XQ20</accession>
<dbReference type="AlphaFoldDB" id="A0A409XQ20"/>
<feature type="transmembrane region" description="Helical" evidence="1">
    <location>
        <begin position="78"/>
        <end position="102"/>
    </location>
</feature>
<feature type="transmembrane region" description="Helical" evidence="1">
    <location>
        <begin position="170"/>
        <end position="193"/>
    </location>
</feature>
<evidence type="ECO:0000256" key="1">
    <source>
        <dbReference type="SAM" id="Phobius"/>
    </source>
</evidence>
<feature type="transmembrane region" description="Helical" evidence="1">
    <location>
        <begin position="44"/>
        <end position="66"/>
    </location>
</feature>